<evidence type="ECO:0000313" key="3">
    <source>
        <dbReference type="EMBL" id="QMT41232.1"/>
    </source>
</evidence>
<proteinExistence type="predicted"/>
<evidence type="ECO:0000313" key="4">
    <source>
        <dbReference type="Proteomes" id="UP000514752"/>
    </source>
</evidence>
<dbReference type="InterPro" id="IPR032876">
    <property type="entry name" value="J_dom"/>
</dbReference>
<dbReference type="KEGG" id="nsg:H3L94_04180"/>
<sequence length="1484" mass="161120">MGGKTSTIATSEQRILSLQVQQSSQGVTLPVVYGRTRVPGNLVWYGDFTVIEHKTVTRQGGKGGGGVRQVDIQYTYEAAVMMALCEGEIKGIVNVWRDKEKFAGLAPLRLNLAAGSRNQPVWAHLQQEKHRAQAISYSDTAYVYSPNYELTKSAQIYNHNFEVDGKLGYSETIVDANPADILVDLLTNQNYGCGFPVENMGNTEVYSTYCRAAGIFLSPAYKEQIEAHQNITELLEQTNSAAVFSQGRLNIVPYGDAQLAGNGAVYVPNLTPLYDLDDDDFLVSDAEDPVRKARKTGADAYNRVEIEYLDRANDYNIAVMPAEDQANIEQYGLRPKEAVQMHAICDKAVAQQVAQLTLQRALYVRNEYEFRLGWKYCLLEPMDLVTLTDTGLGLEKTPVRIIEIEEDADGTLTVRAEDFPFGIASATSYPTQPALGYSANYNIAPGNAHAPVMFEAPLQLTNGEPQIWLATAGGENWGGAEVWVSTDGDSYVRVGNLDHKARYGSLQAALPEGAVYDNVNTLQVAIGAGQLQAATEAEARDMLTACYADGEFLAYESAELTGVGRYTLGKLVRGAWGSHIARHGAGTPFVRLDDALFRYTFDKAWLGKTVWVKLVSYNVFGSALQELAEVAAYSYTIVGAPLGQVANLRLTSAWAYGRNASVAWDKLDGADSYDVEVFAANNQARLRLIEGVVDNRYTYTLADMKADGGQVRDVVFRVRGRAVTGKTGAWVQVVAQNPQLQALQGIELDSGLKQVVFKCAAPAEEDFAGVLLWLDDTPACPAIEANLAYDGQDTFVVLTKCKGKPLEGGKTYYLRAAGYDSFDKQNLNISSSHAFTVYEVNVIAKELGESNLQTALKGRLDLIDGNGAGSVNQRLLQSEQKAANDLLLEAQRIGAKVSAVENVNAQQAQQIATVTASQGDLAAALQTEKQARINGDQAEATARQALAAQHGQTAALVTALQQTVANNQQSSATQIEQMRAALNDPDNLCRNPSMRENTTGWIRMAREQADGQWVGLARQRDQFSDFWVPVNPGDVVYCAMWVKNKGDTNAIGIGIHTQAQTGGDSWIIHKRASTTVEGWQKVESFITVPANAVRMRLFVQVLKAYNVTSPGYHVRDIEWRKVNALSPVTAGITETRQAIATVEGKVQAMYTMRVDANGHIAAFGLSSEVQNGTATGKAIFNVDAFGIGSTGKTTRYPFTVDTNSDTVGINGALVVNGKAIIDKLNAGDINGNKIAAHSITANHLQARAVTADKIAAQSITGDKIAANQEIVAPLVTGGTLSGAVIQGGSANFGNGQCTITSAGYLTAQNANITGHITANSGVFRGRIEANEGFFNGTVRADKILGNIVTVKNLKGETQEKILLADTGYHATFTSIILSLQAWITPQQDMQSYRSYYLPLNFLVDGEQREQIILKMTFGPPLGSRLKSAYVDLTNYDYTFTGQRLELQIGQAYDDRGNHHVQTWYYSPPVFRNGSICITVPSQSN</sequence>
<dbReference type="Proteomes" id="UP000514752">
    <property type="component" value="Chromosome"/>
</dbReference>
<dbReference type="InterPro" id="IPR056490">
    <property type="entry name" value="Rcc01698_C"/>
</dbReference>
<reference evidence="3 4" key="1">
    <citation type="submission" date="2020-07" db="EMBL/GenBank/DDBJ databases">
        <title>Genomic diversity of species in the Neisseriaceae family.</title>
        <authorList>
            <person name="Vincent A.T."/>
            <person name="Bernet E."/>
            <person name="Veyrier F.J."/>
        </authorList>
    </citation>
    <scope>NUCLEOTIDE SEQUENCE [LARGE SCALE GENOMIC DNA]</scope>
    <source>
        <strain evidence="3 4">DSM 22244</strain>
    </source>
</reference>
<feature type="domain" description="Rcc01698-like C-terminal" evidence="2">
    <location>
        <begin position="501"/>
        <end position="590"/>
    </location>
</feature>
<dbReference type="EMBL" id="CP059567">
    <property type="protein sequence ID" value="QMT41232.1"/>
    <property type="molecule type" value="Genomic_DNA"/>
</dbReference>
<dbReference type="Pfam" id="PF13550">
    <property type="entry name" value="Phage-tail_3"/>
    <property type="match status" value="1"/>
</dbReference>
<gene>
    <name evidence="3" type="ORF">H3L94_04180</name>
</gene>
<accession>A0A7D7SHZ4</accession>
<dbReference type="RefSeq" id="WP_182122778.1">
    <property type="nucleotide sequence ID" value="NZ_CP059567.1"/>
</dbReference>
<organism evidence="3 4">
    <name type="scientific">Neisseria shayeganii</name>
    <dbReference type="NCBI Taxonomy" id="607712"/>
    <lineage>
        <taxon>Bacteria</taxon>
        <taxon>Pseudomonadati</taxon>
        <taxon>Pseudomonadota</taxon>
        <taxon>Betaproteobacteria</taxon>
        <taxon>Neisseriales</taxon>
        <taxon>Neisseriaceae</taxon>
        <taxon>Neisseria</taxon>
    </lineage>
</organism>
<name>A0A7D7SHZ4_9NEIS</name>
<dbReference type="Pfam" id="PF23666">
    <property type="entry name" value="Rcc01698_C"/>
    <property type="match status" value="1"/>
</dbReference>
<evidence type="ECO:0000259" key="2">
    <source>
        <dbReference type="Pfam" id="PF23666"/>
    </source>
</evidence>
<dbReference type="Gene3D" id="2.60.120.260">
    <property type="entry name" value="Galactose-binding domain-like"/>
    <property type="match status" value="1"/>
</dbReference>
<protein>
    <submittedName>
        <fullName evidence="3">DUF1983 domain-containing protein</fullName>
    </submittedName>
</protein>
<feature type="domain" description="Tip attachment protein J" evidence="1">
    <location>
        <begin position="224"/>
        <end position="405"/>
    </location>
</feature>
<evidence type="ECO:0000259" key="1">
    <source>
        <dbReference type="Pfam" id="PF13550"/>
    </source>
</evidence>